<dbReference type="STRING" id="1441095.AM592_11185"/>
<dbReference type="Proteomes" id="UP000067625">
    <property type="component" value="Chromosome"/>
</dbReference>
<evidence type="ECO:0000313" key="1">
    <source>
        <dbReference type="EMBL" id="ALC82108.1"/>
    </source>
</evidence>
<accession>A0A0M4G9M1</accession>
<gene>
    <name evidence="1" type="ORF">AM592_11185</name>
</gene>
<reference evidence="2" key="1">
    <citation type="submission" date="2015-08" db="EMBL/GenBank/DDBJ databases">
        <title>Genome sequencing project for genomic taxonomy and phylogenomics of Bacillus-like bacteria.</title>
        <authorList>
            <person name="Liu B."/>
            <person name="Wang J."/>
            <person name="Zhu Y."/>
            <person name="Liu G."/>
            <person name="Chen Q."/>
            <person name="Chen Z."/>
            <person name="Lan J."/>
            <person name="Che J."/>
            <person name="Ge C."/>
            <person name="Shi H."/>
            <person name="Pan Z."/>
            <person name="Liu X."/>
        </authorList>
    </citation>
    <scope>NUCLEOTIDE SEQUENCE [LARGE SCALE GENOMIC DNA]</scope>
    <source>
        <strain evidence="2">FJAT-4402</strain>
    </source>
</reference>
<organism evidence="1 2">
    <name type="scientific">Bacillus gobiensis</name>
    <dbReference type="NCBI Taxonomy" id="1441095"/>
    <lineage>
        <taxon>Bacteria</taxon>
        <taxon>Bacillati</taxon>
        <taxon>Bacillota</taxon>
        <taxon>Bacilli</taxon>
        <taxon>Bacillales</taxon>
        <taxon>Bacillaceae</taxon>
        <taxon>Bacillus</taxon>
    </lineage>
</organism>
<keyword evidence="2" id="KW-1185">Reference proteome</keyword>
<evidence type="ECO:0000313" key="2">
    <source>
        <dbReference type="Proteomes" id="UP000067625"/>
    </source>
</evidence>
<proteinExistence type="predicted"/>
<protein>
    <submittedName>
        <fullName evidence="1">Uncharacterized protein</fullName>
    </submittedName>
</protein>
<name>A0A0M4G9M1_9BACI</name>
<sequence>MRNLFHKPKLKVLRKNIPSRQPAFLEKAGFFVFNNLFLTAEKKQIKFALGKLFVLNDFFMSLFK</sequence>
<dbReference type="PATRIC" id="fig|1441095.3.peg.2459"/>
<dbReference type="AlphaFoldDB" id="A0A0M4G9M1"/>
<dbReference type="EMBL" id="CP012600">
    <property type="protein sequence ID" value="ALC82108.1"/>
    <property type="molecule type" value="Genomic_DNA"/>
</dbReference>
<reference evidence="1 2" key="2">
    <citation type="journal article" date="2016" name="Int. J. Syst. Evol. Microbiol.">
        <title>Bacillus gobiensis sp. nov., isolated from a soil sample.</title>
        <authorList>
            <person name="Liu B."/>
            <person name="Liu G.H."/>
            <person name="Cetin S."/>
            <person name="Schumann P."/>
            <person name="Pan Z.Z."/>
            <person name="Chen Q.Q."/>
        </authorList>
    </citation>
    <scope>NUCLEOTIDE SEQUENCE [LARGE SCALE GENOMIC DNA]</scope>
    <source>
        <strain evidence="1 2">FJAT-4402</strain>
    </source>
</reference>